<proteinExistence type="predicted"/>
<name>A0A3S9XDE3_9GAMM</name>
<protein>
    <submittedName>
        <fullName evidence="2">Uncharacterized protein</fullName>
    </submittedName>
</protein>
<keyword evidence="1" id="KW-0732">Signal</keyword>
<organism evidence="2 3">
    <name type="scientific">Entomomonas moraniae</name>
    <dbReference type="NCBI Taxonomy" id="2213226"/>
    <lineage>
        <taxon>Bacteria</taxon>
        <taxon>Pseudomonadati</taxon>
        <taxon>Pseudomonadota</taxon>
        <taxon>Gammaproteobacteria</taxon>
        <taxon>Pseudomonadales</taxon>
        <taxon>Pseudomonadaceae</taxon>
        <taxon>Entomomonas</taxon>
    </lineage>
</organism>
<dbReference type="EMBL" id="CP029822">
    <property type="protein sequence ID" value="AZS50443.1"/>
    <property type="molecule type" value="Genomic_DNA"/>
</dbReference>
<sequence>MKKLLLIMTVGLLSTQVSANNVDNNSNARYGYNPIKIVLVGEAETAYGLKICTYQKLKFNYVLAQFSKVVPKRISCPVIGPQY</sequence>
<dbReference type="RefSeq" id="WP_109702986.1">
    <property type="nucleotide sequence ID" value="NZ_CP029822.1"/>
</dbReference>
<evidence type="ECO:0000256" key="1">
    <source>
        <dbReference type="SAM" id="SignalP"/>
    </source>
</evidence>
<dbReference type="KEGG" id="emo:DM558_06475"/>
<dbReference type="Proteomes" id="UP000273143">
    <property type="component" value="Chromosome"/>
</dbReference>
<feature type="signal peptide" evidence="1">
    <location>
        <begin position="1"/>
        <end position="19"/>
    </location>
</feature>
<accession>A0A3S9XDE3</accession>
<evidence type="ECO:0000313" key="3">
    <source>
        <dbReference type="Proteomes" id="UP000273143"/>
    </source>
</evidence>
<gene>
    <name evidence="2" type="ORF">DM558_06475</name>
</gene>
<dbReference type="AlphaFoldDB" id="A0A3S9XDE3"/>
<evidence type="ECO:0000313" key="2">
    <source>
        <dbReference type="EMBL" id="AZS50443.1"/>
    </source>
</evidence>
<reference evidence="3" key="1">
    <citation type="submission" date="2018-06" db="EMBL/GenBank/DDBJ databases">
        <title>Complete genome of Pseudomonas insecticola strain QZS01.</title>
        <authorList>
            <person name="Wang J."/>
            <person name="Su Q."/>
        </authorList>
    </citation>
    <scope>NUCLEOTIDE SEQUENCE [LARGE SCALE GENOMIC DNA]</scope>
    <source>
        <strain evidence="3">QZS01</strain>
    </source>
</reference>
<keyword evidence="3" id="KW-1185">Reference proteome</keyword>
<feature type="chain" id="PRO_5019539915" evidence="1">
    <location>
        <begin position="20"/>
        <end position="83"/>
    </location>
</feature>